<evidence type="ECO:0000256" key="6">
    <source>
        <dbReference type="ARBA" id="ARBA00022792"/>
    </source>
</evidence>
<keyword evidence="4" id="KW-0813">Transport</keyword>
<name>A0A5E4PLD3_9NEOP</name>
<proteinExistence type="inferred from homology"/>
<evidence type="ECO:0000256" key="7">
    <source>
        <dbReference type="ARBA" id="ARBA00022927"/>
    </source>
</evidence>
<evidence type="ECO:0000313" key="13">
    <source>
        <dbReference type="EMBL" id="VVC86774.1"/>
    </source>
</evidence>
<gene>
    <name evidence="13" type="ORF">LSINAPIS_LOCUS533</name>
</gene>
<keyword evidence="6" id="KW-0999">Mitochondrion inner membrane</keyword>
<keyword evidence="7" id="KW-0653">Protein transport</keyword>
<evidence type="ECO:0000256" key="1">
    <source>
        <dbReference type="ARBA" id="ARBA00002959"/>
    </source>
</evidence>
<dbReference type="GO" id="GO:0030150">
    <property type="term" value="P:protein import into mitochondrial matrix"/>
    <property type="evidence" value="ECO:0007669"/>
    <property type="project" value="TreeGrafter"/>
</dbReference>
<keyword evidence="14" id="KW-1185">Reference proteome</keyword>
<evidence type="ECO:0000256" key="3">
    <source>
        <dbReference type="ARBA" id="ARBA00008444"/>
    </source>
</evidence>
<organism evidence="13 14">
    <name type="scientific">Leptidea sinapis</name>
    <dbReference type="NCBI Taxonomy" id="189913"/>
    <lineage>
        <taxon>Eukaryota</taxon>
        <taxon>Metazoa</taxon>
        <taxon>Ecdysozoa</taxon>
        <taxon>Arthropoda</taxon>
        <taxon>Hexapoda</taxon>
        <taxon>Insecta</taxon>
        <taxon>Pterygota</taxon>
        <taxon>Neoptera</taxon>
        <taxon>Endopterygota</taxon>
        <taxon>Lepidoptera</taxon>
        <taxon>Glossata</taxon>
        <taxon>Ditrysia</taxon>
        <taxon>Papilionoidea</taxon>
        <taxon>Pieridae</taxon>
        <taxon>Dismorphiinae</taxon>
        <taxon>Leptidea</taxon>
    </lineage>
</organism>
<sequence>MTSNQHCVNTQGSDATTAGTAERLYHTDSTLASHAPAATVPTYRDIVSHDSRILTQTSDLETRSIIDETEPLTLVTKKGVLGSLAAIKERSPIVGGSFAVWGGMFSTIDCSLVYLRQKEDPWNSIMSGAITGGILAARNGVPAMAGSALVGGVLLALIEGIGIMFTRISSEQFKPQQPIFEDPSILGQSQAQNPTYQ</sequence>
<dbReference type="EMBL" id="FZQP02000017">
    <property type="protein sequence ID" value="VVC86774.1"/>
    <property type="molecule type" value="Genomic_DNA"/>
</dbReference>
<keyword evidence="10" id="KW-0496">Mitochondrion</keyword>
<evidence type="ECO:0000256" key="12">
    <source>
        <dbReference type="SAM" id="Phobius"/>
    </source>
</evidence>
<evidence type="ECO:0000256" key="11">
    <source>
        <dbReference type="ARBA" id="ARBA00023136"/>
    </source>
</evidence>
<evidence type="ECO:0000256" key="4">
    <source>
        <dbReference type="ARBA" id="ARBA00022448"/>
    </source>
</evidence>
<dbReference type="PANTHER" id="PTHR10485:SF0">
    <property type="entry name" value="AT05822P-RELATED"/>
    <property type="match status" value="1"/>
</dbReference>
<comment type="function">
    <text evidence="1">Essential component of the TIM23 complex, a complex that mediates the translocation of transit peptide-containing proteins across the mitochondrial inner membrane.</text>
</comment>
<dbReference type="Proteomes" id="UP000324832">
    <property type="component" value="Unassembled WGS sequence"/>
</dbReference>
<feature type="transmembrane region" description="Helical" evidence="12">
    <location>
        <begin position="93"/>
        <end position="115"/>
    </location>
</feature>
<keyword evidence="9" id="KW-0811">Translocation</keyword>
<dbReference type="AlphaFoldDB" id="A0A5E4PLD3"/>
<keyword evidence="11 12" id="KW-0472">Membrane</keyword>
<evidence type="ECO:0000256" key="5">
    <source>
        <dbReference type="ARBA" id="ARBA00022692"/>
    </source>
</evidence>
<evidence type="ECO:0000313" key="14">
    <source>
        <dbReference type="Proteomes" id="UP000324832"/>
    </source>
</evidence>
<dbReference type="Pfam" id="PF02466">
    <property type="entry name" value="Tim17"/>
    <property type="match status" value="1"/>
</dbReference>
<keyword evidence="5 12" id="KW-0812">Transmembrane</keyword>
<dbReference type="PANTHER" id="PTHR10485">
    <property type="entry name" value="MITOCHONDRIAL IMPORT INNER MEMBRANE TRANSLOCASE SUBUNIT TIM-17"/>
    <property type="match status" value="1"/>
</dbReference>
<evidence type="ECO:0000256" key="8">
    <source>
        <dbReference type="ARBA" id="ARBA00022989"/>
    </source>
</evidence>
<evidence type="ECO:0000256" key="2">
    <source>
        <dbReference type="ARBA" id="ARBA00004448"/>
    </source>
</evidence>
<dbReference type="GO" id="GO:0005744">
    <property type="term" value="C:TIM23 mitochondrial import inner membrane translocase complex"/>
    <property type="evidence" value="ECO:0007669"/>
    <property type="project" value="TreeGrafter"/>
</dbReference>
<evidence type="ECO:0000256" key="10">
    <source>
        <dbReference type="ARBA" id="ARBA00023128"/>
    </source>
</evidence>
<feature type="transmembrane region" description="Helical" evidence="12">
    <location>
        <begin position="143"/>
        <end position="165"/>
    </location>
</feature>
<evidence type="ECO:0008006" key="15">
    <source>
        <dbReference type="Google" id="ProtNLM"/>
    </source>
</evidence>
<comment type="subcellular location">
    <subcellularLocation>
        <location evidence="2">Mitochondrion inner membrane</location>
        <topology evidence="2">Multi-pass membrane protein</topology>
    </subcellularLocation>
</comment>
<accession>A0A5E4PLD3</accession>
<reference evidence="13 14" key="1">
    <citation type="submission" date="2017-07" db="EMBL/GenBank/DDBJ databases">
        <authorList>
            <person name="Talla V."/>
            <person name="Backstrom N."/>
        </authorList>
    </citation>
    <scope>NUCLEOTIDE SEQUENCE [LARGE SCALE GENOMIC DNA]</scope>
</reference>
<evidence type="ECO:0000256" key="9">
    <source>
        <dbReference type="ARBA" id="ARBA00023010"/>
    </source>
</evidence>
<keyword evidence="8 12" id="KW-1133">Transmembrane helix</keyword>
<comment type="similarity">
    <text evidence="3">Belongs to the Tim17/Tim22/Tim23 family.</text>
</comment>
<protein>
    <recommendedName>
        <fullName evidence="15">Mitochondrial import inner membrane translocase subunit TIM17</fullName>
    </recommendedName>
</protein>
<dbReference type="GO" id="GO:0008320">
    <property type="term" value="F:protein transmembrane transporter activity"/>
    <property type="evidence" value="ECO:0007669"/>
    <property type="project" value="TreeGrafter"/>
</dbReference>